<dbReference type="PROSITE" id="PS50076">
    <property type="entry name" value="DNAJ_2"/>
    <property type="match status" value="1"/>
</dbReference>
<dbReference type="EnsemblMetazoa" id="XM_050648326.1">
    <property type="protein sequence ID" value="XP_050504283.1"/>
    <property type="gene ID" value="LOC126883093"/>
</dbReference>
<dbReference type="Proteomes" id="UP001652700">
    <property type="component" value="Unplaced"/>
</dbReference>
<keyword evidence="3" id="KW-1185">Reference proteome</keyword>
<evidence type="ECO:0000313" key="3">
    <source>
        <dbReference type="Proteomes" id="UP001652700"/>
    </source>
</evidence>
<proteinExistence type="predicted"/>
<dbReference type="InterPro" id="IPR001623">
    <property type="entry name" value="DnaJ_domain"/>
</dbReference>
<dbReference type="Pfam" id="PF00226">
    <property type="entry name" value="DnaJ"/>
    <property type="match status" value="1"/>
</dbReference>
<name>A0ABM5K266_DIAVI</name>
<organism evidence="2 3">
    <name type="scientific">Diabrotica virgifera virgifera</name>
    <name type="common">western corn rootworm</name>
    <dbReference type="NCBI Taxonomy" id="50390"/>
    <lineage>
        <taxon>Eukaryota</taxon>
        <taxon>Metazoa</taxon>
        <taxon>Ecdysozoa</taxon>
        <taxon>Arthropoda</taxon>
        <taxon>Hexapoda</taxon>
        <taxon>Insecta</taxon>
        <taxon>Pterygota</taxon>
        <taxon>Neoptera</taxon>
        <taxon>Endopterygota</taxon>
        <taxon>Coleoptera</taxon>
        <taxon>Polyphaga</taxon>
        <taxon>Cucujiformia</taxon>
        <taxon>Chrysomeloidea</taxon>
        <taxon>Chrysomelidae</taxon>
        <taxon>Galerucinae</taxon>
        <taxon>Diabroticina</taxon>
        <taxon>Diabroticites</taxon>
        <taxon>Diabrotica</taxon>
    </lineage>
</organism>
<sequence length="328" mass="36211">MAIDPKKIITELSTVFKDDQETFARVLFYLTEEETVYKETDKLGPHMKMLMSTMEIASLFSQYAKRLAEDTKRADSDKKFKRVLGAIWAEMMDANKQTDDQDQIPDVNIIVKLEHLSLQAAPGMIRALSVIPYESQKLFLMMIKDIVPTTIVSKADFVVDTVNKAGGAVVTLALAGIQLTYEAIVNIRRWWEGEISGKRCCKNIIDSFAAVGGGIGGGFAGVAVGALGGPIGMIMGGISGGVFGGEMARILSEWMTKKIFDVPKSEALENAYIFFKLRNNASHHEINTAYRQKCLEHHPDKGGSSQMFHKVQMEMAVIKAAKGELYSD</sequence>
<accession>A0ABM5K266</accession>
<feature type="domain" description="J" evidence="1">
    <location>
        <begin position="270"/>
        <end position="328"/>
    </location>
</feature>
<dbReference type="GeneID" id="126883093"/>
<dbReference type="InterPro" id="IPR036869">
    <property type="entry name" value="J_dom_sf"/>
</dbReference>
<evidence type="ECO:0000313" key="2">
    <source>
        <dbReference type="EnsemblMetazoa" id="XP_050504283.1"/>
    </source>
</evidence>
<evidence type="ECO:0000259" key="1">
    <source>
        <dbReference type="PROSITE" id="PS50076"/>
    </source>
</evidence>
<protein>
    <recommendedName>
        <fullName evidence="1">J domain-containing protein</fullName>
    </recommendedName>
</protein>
<reference evidence="2" key="1">
    <citation type="submission" date="2025-05" db="UniProtKB">
        <authorList>
            <consortium name="EnsemblMetazoa"/>
        </authorList>
    </citation>
    <scope>IDENTIFICATION</scope>
</reference>
<dbReference type="Gene3D" id="1.10.287.110">
    <property type="entry name" value="DnaJ domain"/>
    <property type="match status" value="1"/>
</dbReference>
<dbReference type="CDD" id="cd06257">
    <property type="entry name" value="DnaJ"/>
    <property type="match status" value="1"/>
</dbReference>
<dbReference type="SUPFAM" id="SSF46565">
    <property type="entry name" value="Chaperone J-domain"/>
    <property type="match status" value="1"/>
</dbReference>
<dbReference type="RefSeq" id="XP_050504283.1">
    <property type="nucleotide sequence ID" value="XM_050648326.1"/>
</dbReference>
<dbReference type="SMART" id="SM00271">
    <property type="entry name" value="DnaJ"/>
    <property type="match status" value="1"/>
</dbReference>